<organism evidence="4 5">
    <name type="scientific">Methanosarcina siciliae T4/M</name>
    <dbReference type="NCBI Taxonomy" id="1434120"/>
    <lineage>
        <taxon>Archaea</taxon>
        <taxon>Methanobacteriati</taxon>
        <taxon>Methanobacteriota</taxon>
        <taxon>Stenosarchaea group</taxon>
        <taxon>Methanomicrobia</taxon>
        <taxon>Methanosarcinales</taxon>
        <taxon>Methanosarcinaceae</taxon>
        <taxon>Methanosarcina</taxon>
    </lineage>
</organism>
<dbReference type="PATRIC" id="fig|1434120.4.peg.3135"/>
<dbReference type="InterPro" id="IPR011635">
    <property type="entry name" value="CARDB"/>
</dbReference>
<feature type="domain" description="CARDB" evidence="2">
    <location>
        <begin position="338"/>
        <end position="433"/>
    </location>
</feature>
<dbReference type="GeneID" id="24861279"/>
<dbReference type="EMBL" id="CP009506">
    <property type="protein sequence ID" value="AKB29115.1"/>
    <property type="molecule type" value="Genomic_DNA"/>
</dbReference>
<proteinExistence type="predicted"/>
<feature type="transmembrane region" description="Helical" evidence="1">
    <location>
        <begin position="483"/>
        <end position="500"/>
    </location>
</feature>
<name>A0A0E3P867_9EURY</name>
<dbReference type="InterPro" id="IPR013783">
    <property type="entry name" value="Ig-like_fold"/>
</dbReference>
<dbReference type="AlphaFoldDB" id="A0A0E3P867"/>
<dbReference type="Gene3D" id="2.60.40.10">
    <property type="entry name" value="Immunoglobulins"/>
    <property type="match status" value="2"/>
</dbReference>
<accession>A0A0E3P867</accession>
<evidence type="ECO:0000313" key="4">
    <source>
        <dbReference type="EMBL" id="AKB29115.1"/>
    </source>
</evidence>
<evidence type="ECO:0000313" key="5">
    <source>
        <dbReference type="Proteomes" id="UP000033111"/>
    </source>
</evidence>
<sequence>MNTDPVKTTLRCILLLSFLLSALPAGAVYSYDGIPLASDAQGTFRGEIYIDGGHGLSFPPYSQEFDVPDGTLRWARLYVGVWGGTENYKGWVLPEFNGQRLEQLQLAGVEDKNENVYCAGHGVYWVSYDVSNITKNGNNTVEVLTSSGEPGNKLDGRVYGAVLAAACEDSKAPLVSYQLLSGNVNLHGKGWSGTLANVNDQTDVNFISSQIPGSPEAATLSVVYLTGSRGLPDYLEFNGEMLGISPAYLAESYGGKAMDIANEVSFDASGEKGFSSSYFDIEHFDVLNYLQTDNTVSFVRGLDLDGDGEIGLQEGEDYLHPVLAALVLSSGSTASVLPDLYPEMEVPEQELVDEKSAEISFTINNPGGICEENCTVSFRVDGTEVLTSSALMEASGVYKSSFSWPAVEGEHLIELAVDPEAKIQESDEENNVCALNVSVKSKPDLSVSLEEPLKIEAQEETSSASLLFFSVLSLFGARRKKPLFLLLIAVFIIAAFSGCVDETQTVEKTTYSIPLKITNSGEASALDFDVNLYLDGESVTVLKIPELEGQTSMEDQIRVRTLKGEHTLSVKVDEHNDIVESDEDNNGFEESCYFN</sequence>
<dbReference type="Pfam" id="PF07705">
    <property type="entry name" value="CARDB"/>
    <property type="match status" value="2"/>
</dbReference>
<feature type="domain" description="DUF3344" evidence="3">
    <location>
        <begin position="33"/>
        <end position="328"/>
    </location>
</feature>
<dbReference type="Pfam" id="PF11824">
    <property type="entry name" value="DUF3344"/>
    <property type="match status" value="1"/>
</dbReference>
<dbReference type="KEGG" id="msw:MSSIT_2396"/>
<keyword evidence="1" id="KW-1133">Transmembrane helix</keyword>
<dbReference type="RefSeq" id="WP_048172829.1">
    <property type="nucleotide sequence ID" value="NZ_CP009506.1"/>
</dbReference>
<gene>
    <name evidence="4" type="ORF">MSSIT_2396</name>
</gene>
<evidence type="ECO:0000256" key="1">
    <source>
        <dbReference type="SAM" id="Phobius"/>
    </source>
</evidence>
<dbReference type="InterPro" id="IPR021779">
    <property type="entry name" value="DUF3344"/>
</dbReference>
<feature type="domain" description="CARDB" evidence="2">
    <location>
        <begin position="497"/>
        <end position="589"/>
    </location>
</feature>
<evidence type="ECO:0000259" key="2">
    <source>
        <dbReference type="Pfam" id="PF07705"/>
    </source>
</evidence>
<dbReference type="Proteomes" id="UP000033111">
    <property type="component" value="Chromosome"/>
</dbReference>
<dbReference type="HOGENOM" id="CLU_459030_0_0_2"/>
<evidence type="ECO:0000259" key="3">
    <source>
        <dbReference type="Pfam" id="PF11824"/>
    </source>
</evidence>
<keyword evidence="1" id="KW-0472">Membrane</keyword>
<keyword evidence="5" id="KW-1185">Reference proteome</keyword>
<reference evidence="4 5" key="1">
    <citation type="submission" date="2014-07" db="EMBL/GenBank/DDBJ databases">
        <title>Methanogenic archaea and the global carbon cycle.</title>
        <authorList>
            <person name="Henriksen J.R."/>
            <person name="Luke J."/>
            <person name="Reinhart S."/>
            <person name="Benedict M.N."/>
            <person name="Youngblut N.D."/>
            <person name="Metcalf M.E."/>
            <person name="Whitaker R.J."/>
            <person name="Metcalf W.W."/>
        </authorList>
    </citation>
    <scope>NUCLEOTIDE SEQUENCE [LARGE SCALE GENOMIC DNA]</scope>
    <source>
        <strain evidence="4 5">T4/M</strain>
    </source>
</reference>
<keyword evidence="1" id="KW-0812">Transmembrane</keyword>
<protein>
    <submittedName>
        <fullName evidence="4">Cell surface protein</fullName>
    </submittedName>
</protein>